<reference evidence="1" key="1">
    <citation type="submission" date="2021-06" db="EMBL/GenBank/DDBJ databases">
        <authorList>
            <person name="Hodson N. C."/>
            <person name="Mongue J. A."/>
            <person name="Jaron S. K."/>
        </authorList>
    </citation>
    <scope>NUCLEOTIDE SEQUENCE</scope>
</reference>
<feature type="non-terminal residue" evidence="1">
    <location>
        <position position="1"/>
    </location>
</feature>
<sequence length="164" mass="18614">MLVGSSCSRKSLKELATEERTCGLSPVSRDPRINLVNLGVGRERSYVLEGCGVRKKRASKVLSSKNSKAVAEDEMKAEYSFRISYEANRMKPHWCMEVSGIAFLPFLSCIETVKLFTENYPEIRQIRREGGRFIFETSIAANENLGTPENLRTRLQQFCVNARK</sequence>
<proteinExistence type="predicted"/>
<keyword evidence="2" id="KW-1185">Reference proteome</keyword>
<evidence type="ECO:0000313" key="1">
    <source>
        <dbReference type="EMBL" id="CAG7730833.1"/>
    </source>
</evidence>
<dbReference type="AlphaFoldDB" id="A0A8J2NY62"/>
<dbReference type="EMBL" id="CAJVCH010200942">
    <property type="protein sequence ID" value="CAG7730833.1"/>
    <property type="molecule type" value="Genomic_DNA"/>
</dbReference>
<gene>
    <name evidence="1" type="ORF">AFUS01_LOCUS19449</name>
</gene>
<accession>A0A8J2NY62</accession>
<organism evidence="1 2">
    <name type="scientific">Allacma fusca</name>
    <dbReference type="NCBI Taxonomy" id="39272"/>
    <lineage>
        <taxon>Eukaryota</taxon>
        <taxon>Metazoa</taxon>
        <taxon>Ecdysozoa</taxon>
        <taxon>Arthropoda</taxon>
        <taxon>Hexapoda</taxon>
        <taxon>Collembola</taxon>
        <taxon>Symphypleona</taxon>
        <taxon>Sminthuridae</taxon>
        <taxon>Allacma</taxon>
    </lineage>
</organism>
<protein>
    <submittedName>
        <fullName evidence="1">Uncharacterized protein</fullName>
    </submittedName>
</protein>
<comment type="caution">
    <text evidence="1">The sequence shown here is derived from an EMBL/GenBank/DDBJ whole genome shotgun (WGS) entry which is preliminary data.</text>
</comment>
<evidence type="ECO:0000313" key="2">
    <source>
        <dbReference type="Proteomes" id="UP000708208"/>
    </source>
</evidence>
<dbReference type="Proteomes" id="UP000708208">
    <property type="component" value="Unassembled WGS sequence"/>
</dbReference>
<name>A0A8J2NY62_9HEXA</name>